<dbReference type="Proteomes" id="UP000261600">
    <property type="component" value="Unplaced"/>
</dbReference>
<reference evidence="2" key="1">
    <citation type="submission" date="2025-08" db="UniProtKB">
        <authorList>
            <consortium name="Ensembl"/>
        </authorList>
    </citation>
    <scope>IDENTIFICATION</scope>
</reference>
<protein>
    <submittedName>
        <fullName evidence="2">Uncharacterized protein</fullName>
    </submittedName>
</protein>
<dbReference type="GO" id="GO:0071691">
    <property type="term" value="P:cardiac muscle thin filament assembly"/>
    <property type="evidence" value="ECO:0007669"/>
    <property type="project" value="TreeGrafter"/>
</dbReference>
<accession>A0A3Q3Q4N4</accession>
<evidence type="ECO:0000256" key="1">
    <source>
        <dbReference type="ARBA" id="ARBA00023203"/>
    </source>
</evidence>
<dbReference type="GO" id="GO:0030018">
    <property type="term" value="C:Z disc"/>
    <property type="evidence" value="ECO:0007669"/>
    <property type="project" value="InterPro"/>
</dbReference>
<keyword evidence="3" id="KW-1185">Reference proteome</keyword>
<proteinExistence type="predicted"/>
<organism evidence="2 3">
    <name type="scientific">Monopterus albus</name>
    <name type="common">Swamp eel</name>
    <dbReference type="NCBI Taxonomy" id="43700"/>
    <lineage>
        <taxon>Eukaryota</taxon>
        <taxon>Metazoa</taxon>
        <taxon>Chordata</taxon>
        <taxon>Craniata</taxon>
        <taxon>Vertebrata</taxon>
        <taxon>Euteleostomi</taxon>
        <taxon>Actinopterygii</taxon>
        <taxon>Neopterygii</taxon>
        <taxon>Teleostei</taxon>
        <taxon>Neoteleostei</taxon>
        <taxon>Acanthomorphata</taxon>
        <taxon>Anabantaria</taxon>
        <taxon>Synbranchiformes</taxon>
        <taxon>Synbranchidae</taxon>
        <taxon>Monopterus</taxon>
    </lineage>
</organism>
<dbReference type="PANTHER" id="PTHR11039">
    <property type="entry name" value="NEBULIN"/>
    <property type="match status" value="1"/>
</dbReference>
<dbReference type="STRING" id="43700.ENSMALP00000004350"/>
<sequence length="135" mass="15192">DLEGGTALPETPEMERVKRNQQNISMVFHRYKDSMGQGTAIPDPPEVKRVRDTQKNISLVEEQTCSYILCFVGLCLTLYLCNLCNGQIQYKDSVGQGTAIRDPPEVKRVRDNQKNISLVEEQACSDPFCPFIAIP</sequence>
<dbReference type="AlphaFoldDB" id="A0A3Q3Q4N4"/>
<evidence type="ECO:0000313" key="3">
    <source>
        <dbReference type="Proteomes" id="UP000261600"/>
    </source>
</evidence>
<reference evidence="2" key="2">
    <citation type="submission" date="2025-09" db="UniProtKB">
        <authorList>
            <consortium name="Ensembl"/>
        </authorList>
    </citation>
    <scope>IDENTIFICATION</scope>
</reference>
<name>A0A3Q3Q4N4_MONAL</name>
<dbReference type="GO" id="GO:0051015">
    <property type="term" value="F:actin filament binding"/>
    <property type="evidence" value="ECO:0007669"/>
    <property type="project" value="InterPro"/>
</dbReference>
<dbReference type="Ensembl" id="ENSMALT00000004455.1">
    <property type="protein sequence ID" value="ENSMALP00000004350.1"/>
    <property type="gene ID" value="ENSMALG00000003154.1"/>
</dbReference>
<keyword evidence="1" id="KW-0009">Actin-binding</keyword>
<evidence type="ECO:0000313" key="2">
    <source>
        <dbReference type="Ensembl" id="ENSMALP00000004350.1"/>
    </source>
</evidence>
<dbReference type="InterPro" id="IPR055297">
    <property type="entry name" value="NEBU/NEBL"/>
</dbReference>
<dbReference type="PANTHER" id="PTHR11039:SF37">
    <property type="entry name" value="NEBULIN"/>
    <property type="match status" value="1"/>
</dbReference>